<sequence length="374" mass="42993">MQPRLELSSFPAEVILGVFYSLSAFPDTLHLAATCQRHRQIFHDNVSTIYHYVSPMAIPCRRYARKLLADQGGSLRNETPTVQDFLQMTRNSIVMENSVVHFNETVVIKMTLSGRAHNPRDKRFFDGNPIRPPYLTKRERPGFIRAAYQLWSMILLDPISRELRINTLKYKDIYTLMDLAPLQFWTDGVLILDKETMEIEKAEVGLVEHLGLYDLRAASTRIVEKFYHEGRNHFIWGKKYGWIGCVSIWENWFEEFEESVVDGLKGARGDKPISEVWYETSDELLMESKMPEHTVILQDGITESDLDRFKSLVESAGGQITGEHGNEVQLVGPHSLAESIPLTKWAIARFRVPDTFDLHLITKNLSIETISDHP</sequence>
<evidence type="ECO:0008006" key="3">
    <source>
        <dbReference type="Google" id="ProtNLM"/>
    </source>
</evidence>
<name>A0A9W9I3R1_9EURO</name>
<comment type="caution">
    <text evidence="1">The sequence shown here is derived from an EMBL/GenBank/DDBJ whole genome shotgun (WGS) entry which is preliminary data.</text>
</comment>
<proteinExistence type="predicted"/>
<dbReference type="GeneID" id="81427481"/>
<evidence type="ECO:0000313" key="2">
    <source>
        <dbReference type="Proteomes" id="UP001149163"/>
    </source>
</evidence>
<protein>
    <recommendedName>
        <fullName evidence="3">F-box domain-containing protein</fullName>
    </recommendedName>
</protein>
<dbReference type="RefSeq" id="XP_056543860.1">
    <property type="nucleotide sequence ID" value="XM_056688305.1"/>
</dbReference>
<dbReference type="Proteomes" id="UP001149163">
    <property type="component" value="Unassembled WGS sequence"/>
</dbReference>
<dbReference type="EMBL" id="JAPQKN010000003">
    <property type="protein sequence ID" value="KAJ5167399.1"/>
    <property type="molecule type" value="Genomic_DNA"/>
</dbReference>
<accession>A0A9W9I3R1</accession>
<gene>
    <name evidence="1" type="ORF">N7482_006180</name>
</gene>
<organism evidence="1 2">
    <name type="scientific">Penicillium canariense</name>
    <dbReference type="NCBI Taxonomy" id="189055"/>
    <lineage>
        <taxon>Eukaryota</taxon>
        <taxon>Fungi</taxon>
        <taxon>Dikarya</taxon>
        <taxon>Ascomycota</taxon>
        <taxon>Pezizomycotina</taxon>
        <taxon>Eurotiomycetes</taxon>
        <taxon>Eurotiomycetidae</taxon>
        <taxon>Eurotiales</taxon>
        <taxon>Aspergillaceae</taxon>
        <taxon>Penicillium</taxon>
    </lineage>
</organism>
<dbReference type="AlphaFoldDB" id="A0A9W9I3R1"/>
<dbReference type="OrthoDB" id="4365359at2759"/>
<evidence type="ECO:0000313" key="1">
    <source>
        <dbReference type="EMBL" id="KAJ5167399.1"/>
    </source>
</evidence>
<reference evidence="1" key="2">
    <citation type="journal article" date="2023" name="IMA Fungus">
        <title>Comparative genomic study of the Penicillium genus elucidates a diverse pangenome and 15 lateral gene transfer events.</title>
        <authorList>
            <person name="Petersen C."/>
            <person name="Sorensen T."/>
            <person name="Nielsen M.R."/>
            <person name="Sondergaard T.E."/>
            <person name="Sorensen J.L."/>
            <person name="Fitzpatrick D.A."/>
            <person name="Frisvad J.C."/>
            <person name="Nielsen K.L."/>
        </authorList>
    </citation>
    <scope>NUCLEOTIDE SEQUENCE</scope>
    <source>
        <strain evidence="1">IBT 26290</strain>
    </source>
</reference>
<keyword evidence="2" id="KW-1185">Reference proteome</keyword>
<reference evidence="1" key="1">
    <citation type="submission" date="2022-11" db="EMBL/GenBank/DDBJ databases">
        <authorList>
            <person name="Petersen C."/>
        </authorList>
    </citation>
    <scope>NUCLEOTIDE SEQUENCE</scope>
    <source>
        <strain evidence="1">IBT 26290</strain>
    </source>
</reference>